<dbReference type="SUPFAM" id="SSF56235">
    <property type="entry name" value="N-terminal nucleophile aminohydrolases (Ntn hydrolases)"/>
    <property type="match status" value="1"/>
</dbReference>
<evidence type="ECO:0000256" key="4">
    <source>
        <dbReference type="PIRSR" id="PIRSR001227-1"/>
    </source>
</evidence>
<dbReference type="Gene3D" id="1.10.1400.10">
    <property type="match status" value="1"/>
</dbReference>
<keyword evidence="6" id="KW-1133">Transmembrane helix</keyword>
<comment type="similarity">
    <text evidence="1">Belongs to the peptidase S45 family.</text>
</comment>
<dbReference type="GO" id="GO:0016811">
    <property type="term" value="F:hydrolase activity, acting on carbon-nitrogen (but not peptide) bonds, in linear amides"/>
    <property type="evidence" value="ECO:0007669"/>
    <property type="project" value="InterPro"/>
</dbReference>
<sequence>MKKLRKVLWSVLGLLLLFLFAVFIFVNTLTPSYEGSKEINGLAEKVTVYFDPYGIPHIYANTEEDAYRSLGYVHAQDRLWQMELMRRIAKGELSEVFGKDLVDTDKFMLSLGIDEHTKKTVRQLDINSEMVRLAQAYLDGINQFLEEGPTPIEFYLTGIDKRPFTLEDVYNTVGYMAFTFAQAHKTDPLLTHIKDKLGPEYLKNLPINTNTATEIIKNYDRDKDSVSSQLSGIAYNALEKLPVPLFEGSNSWVLAPEKTKNGKVIFANDPHIGFAQPSVWYEAHLVTPTYEKYGYHLAGVPFPLLGHDRKIAYGLTMFQNDDLDFYYETNNPENPNQYKTESGWQDYKTITKTIRVKDEADIEFTYKVSRHGPVLNGIAKQIEDKTPVAMSWMYTKKETNEVLDGLFGMIKSKNITDFRAALPKIHAPGLNVMYGDAEGNVAWWATAQLYTMPDSVQTKFILDGTLGNAEPIGFIEFKDNPHAINPPWNYIYSANNQPDSVNGKLYPGYYLPENRAKRIVALLDNKEDWTLSDTQKMILDVTSSLNPQIINESLRFVGISNYSPEQLEMLDLLNSWEGDYPLNSVAATFFHRSVYYVLKNSFEDELGPEKFEQFLGTHLMKRHVATGTRFKTGIWWDDVRTKDKIETKEDIVARSLADAYKSLVRDFGPDYTKWTWDRVHTIEFEHPIGQVEALRSFFNVGPFPVEGSREVINNMSFPYDSTGFYRVTSGPSTRRVIDFSDIENSTSILPTGQSGNPLSKHYKDQVEQYVKGEFRKMMMNQQEIESVSKDVLVLEPKK</sequence>
<dbReference type="EMBL" id="MTBC01000003">
    <property type="protein sequence ID" value="OQD43312.1"/>
    <property type="molecule type" value="Genomic_DNA"/>
</dbReference>
<gene>
    <name evidence="7" type="ORF">BUL40_05600</name>
</gene>
<dbReference type="InterPro" id="IPR002692">
    <property type="entry name" value="S45"/>
</dbReference>
<evidence type="ECO:0000313" key="7">
    <source>
        <dbReference type="EMBL" id="OQD43312.1"/>
    </source>
</evidence>
<keyword evidence="6" id="KW-0472">Membrane</keyword>
<dbReference type="InterPro" id="IPR023343">
    <property type="entry name" value="Penicillin_amidase_dom1"/>
</dbReference>
<keyword evidence="3" id="KW-0865">Zymogen</keyword>
<dbReference type="Gene3D" id="1.10.439.10">
    <property type="entry name" value="Penicillin Amidohydrolase, domain 1"/>
    <property type="match status" value="1"/>
</dbReference>
<dbReference type="InterPro" id="IPR029055">
    <property type="entry name" value="Ntn_hydrolases_N"/>
</dbReference>
<dbReference type="CDD" id="cd03747">
    <property type="entry name" value="Ntn_PGA_like"/>
    <property type="match status" value="1"/>
</dbReference>
<keyword evidence="8" id="KW-1185">Reference proteome</keyword>
<feature type="binding site" evidence="5">
    <location>
        <position position="324"/>
    </location>
    <ligand>
        <name>Ca(2+)</name>
        <dbReference type="ChEBI" id="CHEBI:29108"/>
    </ligand>
</feature>
<dbReference type="InterPro" id="IPR043147">
    <property type="entry name" value="Penicillin_amidase_A-knob"/>
</dbReference>
<dbReference type="Proteomes" id="UP000191680">
    <property type="component" value="Unassembled WGS sequence"/>
</dbReference>
<evidence type="ECO:0000256" key="6">
    <source>
        <dbReference type="SAM" id="Phobius"/>
    </source>
</evidence>
<organism evidence="7 8">
    <name type="scientific">Croceivirga radicis</name>
    <dbReference type="NCBI Taxonomy" id="1929488"/>
    <lineage>
        <taxon>Bacteria</taxon>
        <taxon>Pseudomonadati</taxon>
        <taxon>Bacteroidota</taxon>
        <taxon>Flavobacteriia</taxon>
        <taxon>Flavobacteriales</taxon>
        <taxon>Flavobacteriaceae</taxon>
        <taxon>Croceivirga</taxon>
    </lineage>
</organism>
<proteinExistence type="inferred from homology"/>
<dbReference type="OrthoDB" id="9759796at2"/>
<accession>A0A1V6LT29</accession>
<dbReference type="InterPro" id="IPR043146">
    <property type="entry name" value="Penicillin_amidase_N_B-knob"/>
</dbReference>
<comment type="cofactor">
    <cofactor evidence="5">
        <name>Ca(2+)</name>
        <dbReference type="ChEBI" id="CHEBI:29108"/>
    </cofactor>
    <text evidence="5">Binds 1 Ca(2+) ion per dimer.</text>
</comment>
<keyword evidence="5" id="KW-0106">Calcium</keyword>
<feature type="binding site" evidence="5">
    <location>
        <position position="321"/>
    </location>
    <ligand>
        <name>Ca(2+)</name>
        <dbReference type="ChEBI" id="CHEBI:29108"/>
    </ligand>
</feature>
<dbReference type="PANTHER" id="PTHR34218">
    <property type="entry name" value="PEPTIDASE S45 PENICILLIN AMIDASE"/>
    <property type="match status" value="1"/>
</dbReference>
<keyword evidence="5" id="KW-0479">Metal-binding</keyword>
<dbReference type="RefSeq" id="WP_080318426.1">
    <property type="nucleotide sequence ID" value="NZ_MTBC01000003.1"/>
</dbReference>
<evidence type="ECO:0000256" key="1">
    <source>
        <dbReference type="ARBA" id="ARBA00006586"/>
    </source>
</evidence>
<evidence type="ECO:0000256" key="2">
    <source>
        <dbReference type="ARBA" id="ARBA00022801"/>
    </source>
</evidence>
<evidence type="ECO:0000313" key="8">
    <source>
        <dbReference type="Proteomes" id="UP000191680"/>
    </source>
</evidence>
<dbReference type="Gene3D" id="2.30.120.10">
    <property type="match status" value="1"/>
</dbReference>
<dbReference type="PIRSF" id="PIRSF001227">
    <property type="entry name" value="Pen_acylase"/>
    <property type="match status" value="1"/>
</dbReference>
<keyword evidence="6" id="KW-0812">Transmembrane</keyword>
<name>A0A1V6LT29_9FLAO</name>
<protein>
    <submittedName>
        <fullName evidence="7">Penicillin acylase family protein</fullName>
    </submittedName>
</protein>
<dbReference type="InterPro" id="IPR014395">
    <property type="entry name" value="Pen/GL7ACA/AHL_acylase"/>
</dbReference>
<feature type="active site" description="Nucleophile" evidence="4">
    <location>
        <position position="249"/>
    </location>
</feature>
<dbReference type="Gene3D" id="3.60.20.10">
    <property type="entry name" value="Glutamine Phosphoribosylpyrophosphate, subunit 1, domain 1"/>
    <property type="match status" value="1"/>
</dbReference>
<feature type="transmembrane region" description="Helical" evidence="6">
    <location>
        <begin position="7"/>
        <end position="26"/>
    </location>
</feature>
<dbReference type="GO" id="GO:0017000">
    <property type="term" value="P:antibiotic biosynthetic process"/>
    <property type="evidence" value="ECO:0007669"/>
    <property type="project" value="InterPro"/>
</dbReference>
<dbReference type="GO" id="GO:0046872">
    <property type="term" value="F:metal ion binding"/>
    <property type="evidence" value="ECO:0007669"/>
    <property type="project" value="UniProtKB-KW"/>
</dbReference>
<dbReference type="AlphaFoldDB" id="A0A1V6LT29"/>
<comment type="caution">
    <text evidence="7">The sequence shown here is derived from an EMBL/GenBank/DDBJ whole genome shotgun (WGS) entry which is preliminary data.</text>
</comment>
<dbReference type="PANTHER" id="PTHR34218:SF5">
    <property type="entry name" value="PENICILLIN ACYLASE FAMILY PROTEIN"/>
    <property type="match status" value="1"/>
</dbReference>
<evidence type="ECO:0000256" key="3">
    <source>
        <dbReference type="ARBA" id="ARBA00023145"/>
    </source>
</evidence>
<evidence type="ECO:0000256" key="5">
    <source>
        <dbReference type="PIRSR" id="PIRSR001227-2"/>
    </source>
</evidence>
<keyword evidence="2" id="KW-0378">Hydrolase</keyword>
<reference evidence="7 8" key="1">
    <citation type="submission" date="2016-12" db="EMBL/GenBank/DDBJ databases">
        <authorList>
            <person name="Song W.-J."/>
            <person name="Kurnit D.M."/>
        </authorList>
    </citation>
    <scope>NUCLEOTIDE SEQUENCE [LARGE SCALE GENOMIC DNA]</scope>
    <source>
        <strain evidence="7 8">HSG9</strain>
    </source>
</reference>
<dbReference type="Pfam" id="PF01804">
    <property type="entry name" value="Penicil_amidase"/>
    <property type="match status" value="1"/>
</dbReference>